<organism evidence="1 2">
    <name type="scientific">Beggiatoa alba B18LD</name>
    <dbReference type="NCBI Taxonomy" id="395493"/>
    <lineage>
        <taxon>Bacteria</taxon>
        <taxon>Pseudomonadati</taxon>
        <taxon>Pseudomonadota</taxon>
        <taxon>Gammaproteobacteria</taxon>
        <taxon>Thiotrichales</taxon>
        <taxon>Thiotrichaceae</taxon>
        <taxon>Beggiatoa</taxon>
    </lineage>
</organism>
<dbReference type="AlphaFoldDB" id="I3CKI9"/>
<dbReference type="EMBL" id="JH600070">
    <property type="protein sequence ID" value="EIJ44132.1"/>
    <property type="molecule type" value="Genomic_DNA"/>
</dbReference>
<evidence type="ECO:0000313" key="1">
    <source>
        <dbReference type="EMBL" id="EIJ44132.1"/>
    </source>
</evidence>
<gene>
    <name evidence="1" type="ORF">BegalDRAFT_3313</name>
</gene>
<keyword evidence="2" id="KW-1185">Reference proteome</keyword>
<dbReference type="Proteomes" id="UP000005744">
    <property type="component" value="Unassembled WGS sequence"/>
</dbReference>
<accession>I3CKI9</accession>
<dbReference type="HOGENOM" id="CLU_201053_0_0_6"/>
<dbReference type="RefSeq" id="WP_002691926.1">
    <property type="nucleotide sequence ID" value="NZ_JH600070.1"/>
</dbReference>
<sequence length="75" mass="8726">MNAIEFETVAENGVLKIPDEYQEWYNQSLKVILLTQTLKNTVKKSPSKEEIQAFFASKQLNLQGYKFDREEANAR</sequence>
<dbReference type="STRING" id="395493.BegalDRAFT_3313"/>
<evidence type="ECO:0000313" key="2">
    <source>
        <dbReference type="Proteomes" id="UP000005744"/>
    </source>
</evidence>
<dbReference type="OrthoDB" id="5616219at2"/>
<proteinExistence type="predicted"/>
<name>I3CKI9_9GAMM</name>
<reference evidence="1 2" key="1">
    <citation type="submission" date="2011-11" db="EMBL/GenBank/DDBJ databases">
        <title>Improved High-Quality Draft sequence of Beggiatoa alba B18lD.</title>
        <authorList>
            <consortium name="US DOE Joint Genome Institute"/>
            <person name="Lucas S."/>
            <person name="Han J."/>
            <person name="Lapidus A."/>
            <person name="Cheng J.-F."/>
            <person name="Goodwin L."/>
            <person name="Pitluck S."/>
            <person name="Peters L."/>
            <person name="Mikhailova N."/>
            <person name="Held B."/>
            <person name="Detter J.C."/>
            <person name="Han C."/>
            <person name="Tapia R."/>
            <person name="Land M."/>
            <person name="Hauser L."/>
            <person name="Kyrpides N."/>
            <person name="Ivanova N."/>
            <person name="Pagani I."/>
            <person name="Samuel K."/>
            <person name="Teske A."/>
            <person name="Mueller J."/>
            <person name="Woyke T."/>
        </authorList>
    </citation>
    <scope>NUCLEOTIDE SEQUENCE [LARGE SCALE GENOMIC DNA]</scope>
    <source>
        <strain evidence="1 2">B18LD</strain>
    </source>
</reference>
<protein>
    <submittedName>
        <fullName evidence="1">Uncharacterized protein</fullName>
    </submittedName>
</protein>